<sequence>MTALSAPSISYAHRLGRAAVRTTELSDSLRDDLFPIPRKYIDCGNVDTTRRDDRNPFLKNADFADWCDQDLVKKLGLIEPSKRRAQNSLKKVLLYDNVTEQRRLELNLIKITEEEKRVTENIAQKKAEIMDHNAKARAAIALRRLHKEQSRLRPKSEPAYGRSFGRTEAFPLQNKLSGFLPRHELEKSSKSKSLSPHQLLSRKSVACVNFPVISKTERKTAISYFENEDFRKSKNYFGDVTKRCLADGRFQRLHDSLIPPEVEGGGVRSEKEGK</sequence>
<dbReference type="AlphaFoldDB" id="A0A9Q1H770"/>
<dbReference type="Proteomes" id="UP001152320">
    <property type="component" value="Chromosome 8"/>
</dbReference>
<dbReference type="EMBL" id="JAIZAY010000008">
    <property type="protein sequence ID" value="KAJ8038172.1"/>
    <property type="molecule type" value="Genomic_DNA"/>
</dbReference>
<organism evidence="1 2">
    <name type="scientific">Holothuria leucospilota</name>
    <name type="common">Black long sea cucumber</name>
    <name type="synonym">Mertensiothuria leucospilota</name>
    <dbReference type="NCBI Taxonomy" id="206669"/>
    <lineage>
        <taxon>Eukaryota</taxon>
        <taxon>Metazoa</taxon>
        <taxon>Echinodermata</taxon>
        <taxon>Eleutherozoa</taxon>
        <taxon>Echinozoa</taxon>
        <taxon>Holothuroidea</taxon>
        <taxon>Aspidochirotacea</taxon>
        <taxon>Aspidochirotida</taxon>
        <taxon>Holothuriidae</taxon>
        <taxon>Holothuria</taxon>
    </lineage>
</organism>
<evidence type="ECO:0000313" key="1">
    <source>
        <dbReference type="EMBL" id="KAJ8038172.1"/>
    </source>
</evidence>
<comment type="caution">
    <text evidence="1">The sequence shown here is derived from an EMBL/GenBank/DDBJ whole genome shotgun (WGS) entry which is preliminary data.</text>
</comment>
<keyword evidence="2" id="KW-1185">Reference proteome</keyword>
<reference evidence="1" key="1">
    <citation type="submission" date="2021-10" db="EMBL/GenBank/DDBJ databases">
        <title>Tropical sea cucumber genome reveals ecological adaptation and Cuvierian tubules defense mechanism.</title>
        <authorList>
            <person name="Chen T."/>
        </authorList>
    </citation>
    <scope>NUCLEOTIDE SEQUENCE</scope>
    <source>
        <strain evidence="1">Nanhai2018</strain>
        <tissue evidence="1">Muscle</tissue>
    </source>
</reference>
<proteinExistence type="predicted"/>
<accession>A0A9Q1H770</accession>
<name>A0A9Q1H770_HOLLE</name>
<protein>
    <submittedName>
        <fullName evidence="1">Uncharacterized protein</fullName>
    </submittedName>
</protein>
<gene>
    <name evidence="1" type="ORF">HOLleu_19174</name>
</gene>
<dbReference type="OrthoDB" id="10595773at2759"/>
<evidence type="ECO:0000313" key="2">
    <source>
        <dbReference type="Proteomes" id="UP001152320"/>
    </source>
</evidence>